<dbReference type="InterPro" id="IPR018181">
    <property type="entry name" value="Heat_shock_70_CS"/>
</dbReference>
<dbReference type="Gene3D" id="1.20.1270.10">
    <property type="match status" value="1"/>
</dbReference>
<dbReference type="GO" id="GO:0051082">
    <property type="term" value="F:unfolded protein binding"/>
    <property type="evidence" value="ECO:0007669"/>
    <property type="project" value="InterPro"/>
</dbReference>
<proteinExistence type="evidence at transcript level"/>
<dbReference type="Gene3D" id="2.60.34.10">
    <property type="entry name" value="Substrate Binding Domain Of DNAk, Chain A, domain 1"/>
    <property type="match status" value="1"/>
</dbReference>
<dbReference type="InterPro" id="IPR029048">
    <property type="entry name" value="HSP70_C_sf"/>
</dbReference>
<evidence type="ECO:0000313" key="13">
    <source>
        <dbReference type="Proteomes" id="UP000178951"/>
    </source>
</evidence>
<comment type="similarity">
    <text evidence="2 8 9">Belongs to the heat shock protein 70 family.</text>
</comment>
<accession>A0A1F4TRU7</accession>
<protein>
    <recommendedName>
        <fullName evidence="8">Chaperone protein DnaK</fullName>
    </recommendedName>
    <alternativeName>
        <fullName evidence="8">HSP70</fullName>
    </alternativeName>
    <alternativeName>
        <fullName evidence="8">Heat shock 70 kDa protein</fullName>
    </alternativeName>
    <alternativeName>
        <fullName evidence="8">Heat shock protein 70</fullName>
    </alternativeName>
</protein>
<evidence type="ECO:0000256" key="8">
    <source>
        <dbReference type="HAMAP-Rule" id="MF_00332"/>
    </source>
</evidence>
<dbReference type="EMBL" id="MEUF01000029">
    <property type="protein sequence ID" value="OGC35376.1"/>
    <property type="molecule type" value="Genomic_DNA"/>
</dbReference>
<dbReference type="PROSITE" id="PS00297">
    <property type="entry name" value="HSP70_1"/>
    <property type="match status" value="1"/>
</dbReference>
<evidence type="ECO:0000256" key="2">
    <source>
        <dbReference type="ARBA" id="ARBA00007381"/>
    </source>
</evidence>
<dbReference type="GO" id="GO:0005737">
    <property type="term" value="C:cytoplasm"/>
    <property type="evidence" value="ECO:0007669"/>
    <property type="project" value="UniProtKB-ARBA"/>
</dbReference>
<keyword evidence="10" id="KW-0175">Coiled coil</keyword>
<keyword evidence="4 8" id="KW-0547">Nucleotide-binding</keyword>
<feature type="region of interest" description="Disordered" evidence="11">
    <location>
        <begin position="598"/>
        <end position="626"/>
    </location>
</feature>
<dbReference type="Gene3D" id="3.30.420.40">
    <property type="match status" value="2"/>
</dbReference>
<sequence>MAQEKIIGIDLGTTNSCVAVMSGGEPTVIASAEGGRTTPSVVSFMKDGSRVVGQVAKRQAITNPEHTIASIKRFIGRRHDEVGEELKYVPYQVARGSKGEATVKVEGKEFSPPEISAMILQKMKQSAEDFLSEPVKKAVITVPAYFNDSQRQATKDAGTIAGLEVVRIINEPTAAALAYGLDKKKNEKIAVYDLGGGTFDISILEIGEGVFEVKSTNGDTHLGGDDFDQHIIKWLLDEFKKDQGIDLSKDRMAMQRLKEAAEKAKCELSTTAETEINLPFITADQSGPKHLVLKLTRAKMEQLVADLIERSIEPCRKALADAGLTAKEIDEVILVGGMTRMPKVQEAVKNFFGKEPHRGVNPDEVVAIGAAIQGGVLAGEVKELVLLDVTPLTLGIETLGGVMTPLIERNTTIPTSKSQVFSTAADGQTSVEIHILQGERAMSTDNRTLGRFHLDGIPPAPRGIPQVEVTFDIDANGILNVKAKDKGTNREQKITITASSGLSKDEIDKMKKEAESHETDDKKKREEADLKNQADAMCYSAEKTIKDAGDKIDAGLKEKVEKSIAETRQALEEKDPAKIKTAFELLQKDLYEMSAKLYEANKEQQPPTSGDSEKTVETDGEIKEEK</sequence>
<dbReference type="FunFam" id="3.90.640.10:FF:000003">
    <property type="entry name" value="Molecular chaperone DnaK"/>
    <property type="match status" value="1"/>
</dbReference>
<organism evidence="12 13">
    <name type="scientific">candidate division WOR-1 bacterium RIFOXYB2_FULL_48_7</name>
    <dbReference type="NCBI Taxonomy" id="1802583"/>
    <lineage>
        <taxon>Bacteria</taxon>
        <taxon>Bacillati</taxon>
        <taxon>Saganbacteria</taxon>
    </lineage>
</organism>
<dbReference type="AlphaFoldDB" id="A0A1F4TRU7"/>
<evidence type="ECO:0000256" key="5">
    <source>
        <dbReference type="ARBA" id="ARBA00022840"/>
    </source>
</evidence>
<dbReference type="HAMAP" id="MF_00332">
    <property type="entry name" value="DnaK"/>
    <property type="match status" value="1"/>
</dbReference>
<keyword evidence="7 8" id="KW-0143">Chaperone</keyword>
<evidence type="ECO:0000313" key="12">
    <source>
        <dbReference type="EMBL" id="OGC35376.1"/>
    </source>
</evidence>
<dbReference type="FunFam" id="1.20.1270.10:FF:000001">
    <property type="entry name" value="Molecular chaperone DnaK"/>
    <property type="match status" value="1"/>
</dbReference>
<dbReference type="GO" id="GO:0140662">
    <property type="term" value="F:ATP-dependent protein folding chaperone"/>
    <property type="evidence" value="ECO:0007669"/>
    <property type="project" value="InterPro"/>
</dbReference>
<dbReference type="SUPFAM" id="SSF53067">
    <property type="entry name" value="Actin-like ATPase domain"/>
    <property type="match status" value="2"/>
</dbReference>
<name>A0A1F4TRU7_UNCSA</name>
<dbReference type="NCBIfam" id="NF003520">
    <property type="entry name" value="PRK05183.1"/>
    <property type="match status" value="1"/>
</dbReference>
<dbReference type="InterPro" id="IPR043129">
    <property type="entry name" value="ATPase_NBD"/>
</dbReference>
<dbReference type="CDD" id="cd10234">
    <property type="entry name" value="ASKHA_NBD_HSP70_DnaK-like"/>
    <property type="match status" value="1"/>
</dbReference>
<comment type="induction">
    <text evidence="8">By stress conditions e.g. heat shock.</text>
</comment>
<dbReference type="FunFam" id="3.30.420.40:FF:000004">
    <property type="entry name" value="Molecular chaperone DnaK"/>
    <property type="match status" value="1"/>
</dbReference>
<comment type="function">
    <text evidence="1 8">Acts as a chaperone.</text>
</comment>
<dbReference type="Proteomes" id="UP000178951">
    <property type="component" value="Unassembled WGS sequence"/>
</dbReference>
<dbReference type="Pfam" id="PF00012">
    <property type="entry name" value="HSP70"/>
    <property type="match status" value="1"/>
</dbReference>
<evidence type="ECO:0000256" key="4">
    <source>
        <dbReference type="ARBA" id="ARBA00022741"/>
    </source>
</evidence>
<dbReference type="SUPFAM" id="SSF100934">
    <property type="entry name" value="Heat shock protein 70kD (HSP70), C-terminal subdomain"/>
    <property type="match status" value="1"/>
</dbReference>
<evidence type="ECO:0000256" key="9">
    <source>
        <dbReference type="RuleBase" id="RU003322"/>
    </source>
</evidence>
<feature type="region of interest" description="Disordered" evidence="11">
    <location>
        <begin position="506"/>
        <end position="529"/>
    </location>
</feature>
<feature type="compositionally biased region" description="Basic and acidic residues" evidence="11">
    <location>
        <begin position="611"/>
        <end position="626"/>
    </location>
</feature>
<keyword evidence="6 8" id="KW-0346">Stress response</keyword>
<feature type="modified residue" description="Phosphothreonine; by autocatalysis" evidence="8">
    <location>
        <position position="198"/>
    </location>
</feature>
<dbReference type="SUPFAM" id="SSF100920">
    <property type="entry name" value="Heat shock protein 70kD (HSP70), peptide-binding domain"/>
    <property type="match status" value="1"/>
</dbReference>
<feature type="coiled-coil region" evidence="10">
    <location>
        <begin position="247"/>
        <end position="274"/>
    </location>
</feature>
<dbReference type="InterPro" id="IPR012725">
    <property type="entry name" value="Chaperone_DnaK"/>
</dbReference>
<evidence type="ECO:0000256" key="11">
    <source>
        <dbReference type="SAM" id="MobiDB-lite"/>
    </source>
</evidence>
<dbReference type="Gene3D" id="3.90.640.10">
    <property type="entry name" value="Actin, Chain A, domain 4"/>
    <property type="match status" value="1"/>
</dbReference>
<dbReference type="InterPro" id="IPR029047">
    <property type="entry name" value="HSP70_peptide-bd_sf"/>
</dbReference>
<dbReference type="FunFam" id="3.30.420.40:FF:000020">
    <property type="entry name" value="Chaperone protein HscA homolog"/>
    <property type="match status" value="1"/>
</dbReference>
<dbReference type="PANTHER" id="PTHR19375">
    <property type="entry name" value="HEAT SHOCK PROTEIN 70KDA"/>
    <property type="match status" value="1"/>
</dbReference>
<keyword evidence="5 8" id="KW-0067">ATP-binding</keyword>
<keyword evidence="3 8" id="KW-0597">Phosphoprotein</keyword>
<evidence type="ECO:0000256" key="3">
    <source>
        <dbReference type="ARBA" id="ARBA00022553"/>
    </source>
</evidence>
<dbReference type="PROSITE" id="PS01036">
    <property type="entry name" value="HSP70_3"/>
    <property type="match status" value="1"/>
</dbReference>
<dbReference type="STRING" id="1802583.A2311_03445"/>
<gene>
    <name evidence="8" type="primary">dnaK</name>
    <name evidence="12" type="ORF">A2311_03445</name>
</gene>
<evidence type="ECO:0000256" key="7">
    <source>
        <dbReference type="ARBA" id="ARBA00023186"/>
    </source>
</evidence>
<comment type="caution">
    <text evidence="12">The sequence shown here is derived from an EMBL/GenBank/DDBJ whole genome shotgun (WGS) entry which is preliminary data.</text>
</comment>
<dbReference type="PROSITE" id="PS00329">
    <property type="entry name" value="HSP70_2"/>
    <property type="match status" value="1"/>
</dbReference>
<dbReference type="NCBIfam" id="NF001413">
    <property type="entry name" value="PRK00290.1"/>
    <property type="match status" value="1"/>
</dbReference>
<dbReference type="FunFam" id="2.60.34.10:FF:000014">
    <property type="entry name" value="Chaperone protein DnaK HSP70"/>
    <property type="match status" value="1"/>
</dbReference>
<dbReference type="PRINTS" id="PR00301">
    <property type="entry name" value="HEATSHOCK70"/>
</dbReference>
<dbReference type="NCBIfam" id="TIGR02350">
    <property type="entry name" value="prok_dnaK"/>
    <property type="match status" value="1"/>
</dbReference>
<reference evidence="12 13" key="1">
    <citation type="journal article" date="2016" name="Nat. Commun.">
        <title>Thousands of microbial genomes shed light on interconnected biogeochemical processes in an aquifer system.</title>
        <authorList>
            <person name="Anantharaman K."/>
            <person name="Brown C.T."/>
            <person name="Hug L.A."/>
            <person name="Sharon I."/>
            <person name="Castelle C.J."/>
            <person name="Probst A.J."/>
            <person name="Thomas B.C."/>
            <person name="Singh A."/>
            <person name="Wilkins M.J."/>
            <person name="Karaoz U."/>
            <person name="Brodie E.L."/>
            <person name="Williams K.H."/>
            <person name="Hubbard S.S."/>
            <person name="Banfield J.F."/>
        </authorList>
    </citation>
    <scope>NUCLEOTIDE SEQUENCE [LARGE SCALE GENOMIC DNA]</scope>
</reference>
<dbReference type="InterPro" id="IPR013126">
    <property type="entry name" value="Hsp_70_fam"/>
</dbReference>
<evidence type="ECO:0000256" key="6">
    <source>
        <dbReference type="ARBA" id="ARBA00023016"/>
    </source>
</evidence>
<evidence type="ECO:0000256" key="1">
    <source>
        <dbReference type="ARBA" id="ARBA00002290"/>
    </source>
</evidence>
<evidence type="ECO:0000256" key="10">
    <source>
        <dbReference type="SAM" id="Coils"/>
    </source>
</evidence>
<dbReference type="GO" id="GO:0005524">
    <property type="term" value="F:ATP binding"/>
    <property type="evidence" value="ECO:0007669"/>
    <property type="project" value="UniProtKB-UniRule"/>
</dbReference>